<keyword evidence="5 14" id="KW-0808">Transferase</keyword>
<keyword evidence="8 11" id="KW-1133">Transmembrane helix</keyword>
<dbReference type="KEGG" id="ccin:107273953"/>
<evidence type="ECO:0000256" key="2">
    <source>
        <dbReference type="ARBA" id="ARBA00004687"/>
    </source>
</evidence>
<evidence type="ECO:0000256" key="4">
    <source>
        <dbReference type="ARBA" id="ARBA00022502"/>
    </source>
</evidence>
<dbReference type="CTD" id="35685"/>
<evidence type="ECO:0000256" key="7">
    <source>
        <dbReference type="ARBA" id="ARBA00022824"/>
    </source>
</evidence>
<evidence type="ECO:0000256" key="6">
    <source>
        <dbReference type="ARBA" id="ARBA00022692"/>
    </source>
</evidence>
<feature type="transmembrane region" description="Helical" evidence="11">
    <location>
        <begin position="1342"/>
        <end position="1363"/>
    </location>
</feature>
<dbReference type="GO" id="GO:0005789">
    <property type="term" value="C:endoplasmic reticulum membrane"/>
    <property type="evidence" value="ECO:0007669"/>
    <property type="project" value="UniProtKB-SubCell"/>
</dbReference>
<sequence>MEIPNGKKANHTLSKSILLIYSSFIALLAIALFLYGFFPMKTYDNSIATFSNIPDNIDTIRIEKNVLYKPVIKRIVIMVIDALRWDFVTGPIGKIAMPITNSLIINNSACLLQTKVNAPTVTMPRIKALTTGTVSNFVDVALNFGGKPVTGDSVLLQAKKNLHKLIFYGDDTWIKLFPDLFDRYDGTSSFFVTDYTEVDYNVTRHIQAELGNNDWSIMILHYLGLDHIGHTQGPSSPLIKTKLMEMDDIIGRISTEIANWNRKDISSLFIVCGDHGMKDSGGHGGATPEETLVPLIAIGASCPSTNDHINKIDQVDIATTLAVMLGIPIPTSNIGSVSLKMIDKLSDPRKLYLLYYNSLQVLNHFKNVGDYTSRKPYKQLQNAIALHVEWLNSPRKASESIEKIILQYCGTLKGMKDILTNSMIKYDMHLMTVGIFFIYQILYILINRQEDPVATPTKLLFFIFFNTVLWLSTNYVLDAKDNTVLYSKELSSVILTLFIIVILLSNCYFCTKLKWDVQSIQKLAQNGTSQWIFLLAALIHALSLSSSSFVEEEHQTWYFFWVTLFAVLLLISIKNLITHWSSCTHEGQCQFVQVFVKLFLVLLVSRILRKLNSTGDKYAHLPDIADWLQQQETNTSMTVVLISSLILLIWLGYVSEEEQHKKKLLIFNTVMGVCIYLRQMTTDAVWKIPLYPSSRGIYEVQIFWIVMASFLVEGVLRLFHTVKYRKRNFLSLLLYLVIQTFVIISAMLHRPHNVMLLPIQLVFSSLIHKVLKIYKMHNALTYIHCWLGNVFYFYQGNSNSLASIDVAAGYVGLESYRPFIAGGFLIINTYSAPILAYLTLLYGVAIEKPTSVNPNELYKPHVTKVVLVFLESLKMDFLKEKSRSNLPYIQKLINSGRACILPYVAPAPATSIQKIKNLATGRSSNFMEEMLMFDNAKIEIDNIFESTRKKNLKISLSGIDTWQQLFPENFIRNKIIRPFNIFDFHEADSNVTSNMYAEMNKNDWNWLILHYIGLKNIGLTHYAYSKIVLEKLHEFDNIIKYIHKSLCSQKEDYMILIIGDKGTGKLNDPTIYSSSPDTIAPYIVIGKPCSRIPFSKAMNNFDMTPTLTALTGILTPTTSYGSIKSELLRNFTVAEELYVLHYNAKRLIDNFFKMNIKNNKEDLLATFKEAVSHHVMYLQNSNFTKKTTLSKMIKRMYNTVSQSISQRIHNHFNTSDVAIQYLAFVLIFEAMLILINKSEKIQNLKSNTIITIGMNILILLYVLATGINRRGTSLINVTKIKGMILAIIILIMICNSYIMARQRCFVILALTAVLNFSLKSKDVIQTVSSTVQPTKRKSMTNCIFIILIMGIILHGFSLLELSYIKNEKWLWFFLWCTLCLWIIYNRVQKACCEPATIITKSDQTQSNYGGEISIVISILIMHRAIMAYSVMEQSISHSDNLLCASLCLVFGLMLLAFTCSIYHEPFTSNLEKAIIYVHLIVVCLTIYACNIAKGNVVLFFYPKSCGTVEMILFWVSWIFGLVYGLIIYGIRTLYSGAIDAKKLLAHGISFWALFSALLTRPHKVMLIPIQMLYSQVLGDIFKKHDQSYIISHIWLGHLFFYYQGYTYRLDSIDRAAGIIASQYTSLILTGIFLIVNTFSAPILSYFTCIYGIYDKNTTRSVTQNTLLVNKLYACCRLFSISIYTLSMLIHRHNVWLWTILSPKLLYEVVHTFLLFSVTISSQVFAFLHDSTKAPVSEVNNL</sequence>
<feature type="transmembrane region" description="Helical" evidence="11">
    <location>
        <begin position="589"/>
        <end position="608"/>
    </location>
</feature>
<proteinExistence type="inferred from homology"/>
<evidence type="ECO:0000256" key="5">
    <source>
        <dbReference type="ARBA" id="ARBA00022679"/>
    </source>
</evidence>
<feature type="transmembrane region" description="Helical" evidence="11">
    <location>
        <begin position="1441"/>
        <end position="1462"/>
    </location>
</feature>
<dbReference type="InterPro" id="IPR002591">
    <property type="entry name" value="Phosphodiest/P_Trfase"/>
</dbReference>
<keyword evidence="13" id="KW-1185">Reference proteome</keyword>
<name>A0AAJ7RUM3_CEPCN</name>
<feature type="transmembrane region" description="Helical" evidence="11">
    <location>
        <begin position="1248"/>
        <end position="1268"/>
    </location>
</feature>
<dbReference type="PANTHER" id="PTHR23072">
    <property type="entry name" value="PHOSPHATIDYLINOSITOL GLYCAN-RELATED"/>
    <property type="match status" value="1"/>
</dbReference>
<feature type="transmembrane region" description="Helical" evidence="11">
    <location>
        <begin position="489"/>
        <end position="510"/>
    </location>
</feature>
<evidence type="ECO:0000256" key="3">
    <source>
        <dbReference type="ARBA" id="ARBA00005315"/>
    </source>
</evidence>
<evidence type="ECO:0000256" key="1">
    <source>
        <dbReference type="ARBA" id="ARBA00004477"/>
    </source>
</evidence>
<feature type="transmembrane region" description="Helical" evidence="11">
    <location>
        <begin position="1408"/>
        <end position="1429"/>
    </location>
</feature>
<gene>
    <name evidence="14" type="primary">LOC107273953</name>
</gene>
<dbReference type="InterPro" id="IPR037674">
    <property type="entry name" value="PIG-G_N"/>
</dbReference>
<evidence type="ECO:0000259" key="12">
    <source>
        <dbReference type="Pfam" id="PF19316"/>
    </source>
</evidence>
<dbReference type="GO" id="GO:0051267">
    <property type="term" value="F:CP2 mannose-ethanolamine phosphotransferase activity"/>
    <property type="evidence" value="ECO:0007669"/>
    <property type="project" value="TreeGrafter"/>
</dbReference>
<feature type="transmembrane region" description="Helical" evidence="11">
    <location>
        <begin position="1474"/>
        <end position="1499"/>
    </location>
</feature>
<evidence type="ECO:0000256" key="11">
    <source>
        <dbReference type="SAM" id="Phobius"/>
    </source>
</evidence>
<feature type="transmembrane region" description="Helical" evidence="11">
    <location>
        <begin position="1511"/>
        <end position="1530"/>
    </location>
</feature>
<reference evidence="14" key="1">
    <citation type="submission" date="2025-08" db="UniProtKB">
        <authorList>
            <consortium name="RefSeq"/>
        </authorList>
    </citation>
    <scope>IDENTIFICATION</scope>
</reference>
<keyword evidence="9 11" id="KW-0472">Membrane</keyword>
<keyword evidence="4" id="KW-0337">GPI-anchor biosynthesis</keyword>
<keyword evidence="10" id="KW-0325">Glycoprotein</keyword>
<comment type="subcellular location">
    <subcellularLocation>
        <location evidence="1">Endoplasmic reticulum membrane</location>
        <topology evidence="1">Multi-pass membrane protein</topology>
    </subcellularLocation>
</comment>
<dbReference type="SUPFAM" id="SSF53649">
    <property type="entry name" value="Alkaline phosphatase-like"/>
    <property type="match status" value="2"/>
</dbReference>
<comment type="similarity">
    <text evidence="3">Belongs to the PIGG/PIGN/PIGO family. PIGG subfamily.</text>
</comment>
<dbReference type="Pfam" id="PF19316">
    <property type="entry name" value="PIGO_PIGG"/>
    <property type="match status" value="1"/>
</dbReference>
<feature type="transmembrane region" description="Helical" evidence="11">
    <location>
        <begin position="1280"/>
        <end position="1300"/>
    </location>
</feature>
<evidence type="ECO:0000256" key="8">
    <source>
        <dbReference type="ARBA" id="ARBA00022989"/>
    </source>
</evidence>
<feature type="transmembrane region" description="Helical" evidence="11">
    <location>
        <begin position="1625"/>
        <end position="1650"/>
    </location>
</feature>
<dbReference type="InterPro" id="IPR045687">
    <property type="entry name" value="PIGG/GPI7_C"/>
</dbReference>
<dbReference type="RefSeq" id="XP_024946997.1">
    <property type="nucleotide sequence ID" value="XM_025091229.1"/>
</dbReference>
<evidence type="ECO:0000313" key="13">
    <source>
        <dbReference type="Proteomes" id="UP000694920"/>
    </source>
</evidence>
<feature type="transmembrane region" description="Helical" evidence="11">
    <location>
        <begin position="635"/>
        <end position="653"/>
    </location>
</feature>
<dbReference type="GeneID" id="107273953"/>
<feature type="transmembrane region" description="Helical" evidence="11">
    <location>
        <begin position="556"/>
        <end position="577"/>
    </location>
</feature>
<dbReference type="InterPro" id="IPR017850">
    <property type="entry name" value="Alkaline_phosphatase_core_sf"/>
</dbReference>
<comment type="pathway">
    <text evidence="2">Glycolipid biosynthesis; glycosylphosphatidylinositol-anchor biosynthesis.</text>
</comment>
<evidence type="ECO:0000313" key="14">
    <source>
        <dbReference type="RefSeq" id="XP_024946997.1"/>
    </source>
</evidence>
<feature type="transmembrane region" description="Helical" evidence="11">
    <location>
        <begin position="1218"/>
        <end position="1236"/>
    </location>
</feature>
<feature type="transmembrane region" description="Helical" evidence="11">
    <location>
        <begin position="1671"/>
        <end position="1689"/>
    </location>
</feature>
<dbReference type="Pfam" id="PF01663">
    <property type="entry name" value="Phosphodiest"/>
    <property type="match status" value="1"/>
</dbReference>
<organism evidence="13 14">
    <name type="scientific">Cephus cinctus</name>
    <name type="common">Wheat stem sawfly</name>
    <dbReference type="NCBI Taxonomy" id="211228"/>
    <lineage>
        <taxon>Eukaryota</taxon>
        <taxon>Metazoa</taxon>
        <taxon>Ecdysozoa</taxon>
        <taxon>Arthropoda</taxon>
        <taxon>Hexapoda</taxon>
        <taxon>Insecta</taxon>
        <taxon>Pterygota</taxon>
        <taxon>Neoptera</taxon>
        <taxon>Endopterygota</taxon>
        <taxon>Hymenoptera</taxon>
        <taxon>Cephoidea</taxon>
        <taxon>Cephidae</taxon>
        <taxon>Cephus</taxon>
    </lineage>
</organism>
<keyword evidence="7" id="KW-0256">Endoplasmic reticulum</keyword>
<feature type="transmembrane region" description="Helical" evidence="11">
    <location>
        <begin position="732"/>
        <end position="748"/>
    </location>
</feature>
<feature type="transmembrane region" description="Helical" evidence="11">
    <location>
        <begin position="701"/>
        <end position="720"/>
    </location>
</feature>
<feature type="transmembrane region" description="Helical" evidence="11">
    <location>
        <begin position="665"/>
        <end position="681"/>
    </location>
</feature>
<dbReference type="Gene3D" id="3.40.720.10">
    <property type="entry name" value="Alkaline Phosphatase, subunit A"/>
    <property type="match status" value="2"/>
</dbReference>
<feature type="transmembrane region" description="Helical" evidence="11">
    <location>
        <begin position="1588"/>
        <end position="1605"/>
    </location>
</feature>
<dbReference type="Proteomes" id="UP000694920">
    <property type="component" value="Unplaced"/>
</dbReference>
<feature type="transmembrane region" description="Helical" evidence="11">
    <location>
        <begin position="428"/>
        <end position="447"/>
    </location>
</feature>
<dbReference type="InterPro" id="IPR039527">
    <property type="entry name" value="PIGG/GPI7"/>
</dbReference>
<protein>
    <submittedName>
        <fullName evidence="14">GPI ethanolamine phosphate transferase 2</fullName>
    </submittedName>
</protein>
<feature type="transmembrane region" description="Helical" evidence="11">
    <location>
        <begin position="1709"/>
        <end position="1727"/>
    </location>
</feature>
<feature type="transmembrane region" description="Helical" evidence="11">
    <location>
        <begin position="531"/>
        <end position="550"/>
    </location>
</feature>
<dbReference type="PANTHER" id="PTHR23072:SF0">
    <property type="entry name" value="GPI ETHANOLAMINE PHOSPHATE TRANSFERASE 2"/>
    <property type="match status" value="1"/>
</dbReference>
<evidence type="ECO:0000256" key="10">
    <source>
        <dbReference type="ARBA" id="ARBA00023180"/>
    </source>
</evidence>
<dbReference type="GO" id="GO:0006506">
    <property type="term" value="P:GPI anchor biosynthetic process"/>
    <property type="evidence" value="ECO:0007669"/>
    <property type="project" value="UniProtKB-KW"/>
</dbReference>
<feature type="transmembrane region" description="Helical" evidence="11">
    <location>
        <begin position="17"/>
        <end position="38"/>
    </location>
</feature>
<feature type="domain" description="GPI ethanolamine phosphate transferase 2 C-terminal" evidence="12">
    <location>
        <begin position="517"/>
        <end position="837"/>
    </location>
</feature>
<accession>A0AAJ7RUM3</accession>
<feature type="transmembrane region" description="Helical" evidence="11">
    <location>
        <begin position="459"/>
        <end position="477"/>
    </location>
</feature>
<dbReference type="CDD" id="cd16024">
    <property type="entry name" value="GPI_EPT_2"/>
    <property type="match status" value="1"/>
</dbReference>
<keyword evidence="6 11" id="KW-0812">Transmembrane</keyword>
<feature type="transmembrane region" description="Helical" evidence="11">
    <location>
        <begin position="1369"/>
        <end position="1387"/>
    </location>
</feature>
<evidence type="ECO:0000256" key="9">
    <source>
        <dbReference type="ARBA" id="ARBA00023136"/>
    </source>
</evidence>